<dbReference type="Proteomes" id="UP000789920">
    <property type="component" value="Unassembled WGS sequence"/>
</dbReference>
<reference evidence="1" key="1">
    <citation type="submission" date="2021-06" db="EMBL/GenBank/DDBJ databases">
        <authorList>
            <person name="Kallberg Y."/>
            <person name="Tangrot J."/>
            <person name="Rosling A."/>
        </authorList>
    </citation>
    <scope>NUCLEOTIDE SEQUENCE</scope>
    <source>
        <strain evidence="1">MA461A</strain>
    </source>
</reference>
<accession>A0ACA9SDB1</accession>
<comment type="caution">
    <text evidence="1">The sequence shown here is derived from an EMBL/GenBank/DDBJ whole genome shotgun (WGS) entry which is preliminary data.</text>
</comment>
<feature type="non-terminal residue" evidence="1">
    <location>
        <position position="47"/>
    </location>
</feature>
<gene>
    <name evidence="1" type="ORF">RPERSI_LOCUS29332</name>
</gene>
<sequence length="47" mass="5621">FTENKYTCLDIKKLEGITKIGLYYLTNIQNELNHFEVKLTESYLHEI</sequence>
<dbReference type="EMBL" id="CAJVQC010110281">
    <property type="protein sequence ID" value="CAG8834849.1"/>
    <property type="molecule type" value="Genomic_DNA"/>
</dbReference>
<proteinExistence type="predicted"/>
<protein>
    <submittedName>
        <fullName evidence="1">26526_t:CDS:1</fullName>
    </submittedName>
</protein>
<evidence type="ECO:0000313" key="1">
    <source>
        <dbReference type="EMBL" id="CAG8834849.1"/>
    </source>
</evidence>
<feature type="non-terminal residue" evidence="1">
    <location>
        <position position="1"/>
    </location>
</feature>
<evidence type="ECO:0000313" key="2">
    <source>
        <dbReference type="Proteomes" id="UP000789920"/>
    </source>
</evidence>
<keyword evidence="2" id="KW-1185">Reference proteome</keyword>
<name>A0ACA9SDB1_9GLOM</name>
<organism evidence="1 2">
    <name type="scientific">Racocetra persica</name>
    <dbReference type="NCBI Taxonomy" id="160502"/>
    <lineage>
        <taxon>Eukaryota</taxon>
        <taxon>Fungi</taxon>
        <taxon>Fungi incertae sedis</taxon>
        <taxon>Mucoromycota</taxon>
        <taxon>Glomeromycotina</taxon>
        <taxon>Glomeromycetes</taxon>
        <taxon>Diversisporales</taxon>
        <taxon>Gigasporaceae</taxon>
        <taxon>Racocetra</taxon>
    </lineage>
</organism>